<evidence type="ECO:0008006" key="3">
    <source>
        <dbReference type="Google" id="ProtNLM"/>
    </source>
</evidence>
<name>A0ABU6W4W5_9FABA</name>
<sequence length="113" mass="13127">MATCYDSIKSIVCSKLGEDKVWRIKARVMRLWKIPSKFDKSKTAYVEMVLMDDKKTICVTIGTIKDFTSGKSWWYKGCNNCPNAVKEDGDTYKCPNCQWKADNFTLKYVRFVN</sequence>
<evidence type="ECO:0000313" key="2">
    <source>
        <dbReference type="Proteomes" id="UP001341840"/>
    </source>
</evidence>
<accession>A0ABU6W4W5</accession>
<dbReference type="InterPro" id="IPR012340">
    <property type="entry name" value="NA-bd_OB-fold"/>
</dbReference>
<evidence type="ECO:0000313" key="1">
    <source>
        <dbReference type="EMBL" id="MED6180945.1"/>
    </source>
</evidence>
<dbReference type="Gene3D" id="2.40.50.140">
    <property type="entry name" value="Nucleic acid-binding proteins"/>
    <property type="match status" value="1"/>
</dbReference>
<gene>
    <name evidence="1" type="ORF">PIB30_014727</name>
</gene>
<dbReference type="PANTHER" id="PTHR47165">
    <property type="entry name" value="OS03G0429900 PROTEIN"/>
    <property type="match status" value="1"/>
</dbReference>
<dbReference type="PANTHER" id="PTHR47165:SF4">
    <property type="entry name" value="OS03G0429900 PROTEIN"/>
    <property type="match status" value="1"/>
</dbReference>
<proteinExistence type="predicted"/>
<protein>
    <recommendedName>
        <fullName evidence="3">Replication factor A C-terminal domain-containing protein</fullName>
    </recommendedName>
</protein>
<dbReference type="SUPFAM" id="SSF50249">
    <property type="entry name" value="Nucleic acid-binding proteins"/>
    <property type="match status" value="1"/>
</dbReference>
<comment type="caution">
    <text evidence="1">The sequence shown here is derived from an EMBL/GenBank/DDBJ whole genome shotgun (WGS) entry which is preliminary data.</text>
</comment>
<organism evidence="1 2">
    <name type="scientific">Stylosanthes scabra</name>
    <dbReference type="NCBI Taxonomy" id="79078"/>
    <lineage>
        <taxon>Eukaryota</taxon>
        <taxon>Viridiplantae</taxon>
        <taxon>Streptophyta</taxon>
        <taxon>Embryophyta</taxon>
        <taxon>Tracheophyta</taxon>
        <taxon>Spermatophyta</taxon>
        <taxon>Magnoliopsida</taxon>
        <taxon>eudicotyledons</taxon>
        <taxon>Gunneridae</taxon>
        <taxon>Pentapetalae</taxon>
        <taxon>rosids</taxon>
        <taxon>fabids</taxon>
        <taxon>Fabales</taxon>
        <taxon>Fabaceae</taxon>
        <taxon>Papilionoideae</taxon>
        <taxon>50 kb inversion clade</taxon>
        <taxon>dalbergioids sensu lato</taxon>
        <taxon>Dalbergieae</taxon>
        <taxon>Pterocarpus clade</taxon>
        <taxon>Stylosanthes</taxon>
    </lineage>
</organism>
<reference evidence="1 2" key="1">
    <citation type="journal article" date="2023" name="Plants (Basel)">
        <title>Bridging the Gap: Combining Genomics and Transcriptomics Approaches to Understand Stylosanthes scabra, an Orphan Legume from the Brazilian Caatinga.</title>
        <authorList>
            <person name="Ferreira-Neto J.R.C."/>
            <person name="da Silva M.D."/>
            <person name="Binneck E."/>
            <person name="de Melo N.F."/>
            <person name="da Silva R.H."/>
            <person name="de Melo A.L.T.M."/>
            <person name="Pandolfi V."/>
            <person name="Bustamante F.O."/>
            <person name="Brasileiro-Vidal A.C."/>
            <person name="Benko-Iseppon A.M."/>
        </authorList>
    </citation>
    <scope>NUCLEOTIDE SEQUENCE [LARGE SCALE GENOMIC DNA]</scope>
    <source>
        <tissue evidence="1">Leaves</tissue>
    </source>
</reference>
<dbReference type="Proteomes" id="UP001341840">
    <property type="component" value="Unassembled WGS sequence"/>
</dbReference>
<dbReference type="EMBL" id="JASCZI010181282">
    <property type="protein sequence ID" value="MED6180945.1"/>
    <property type="molecule type" value="Genomic_DNA"/>
</dbReference>
<keyword evidence="2" id="KW-1185">Reference proteome</keyword>